<comment type="caution">
    <text evidence="2">The sequence shown here is derived from an EMBL/GenBank/DDBJ whole genome shotgun (WGS) entry which is preliminary data.</text>
</comment>
<proteinExistence type="predicted"/>
<dbReference type="EMBL" id="JAAOYO010000003">
    <property type="protein sequence ID" value="NII41586.1"/>
    <property type="molecule type" value="Genomic_DNA"/>
</dbReference>
<evidence type="ECO:0000313" key="3">
    <source>
        <dbReference type="Proteomes" id="UP001318300"/>
    </source>
</evidence>
<sequence length="79" mass="8800">MKEFPRPHGQQTLDEEGAPMQSTYRGTTHDTRFGGSHPRVGLTDPAVIEAWVAQRIEDPSLLSRRTELSYADFFVAPAA</sequence>
<reference evidence="2 3" key="1">
    <citation type="submission" date="2020-03" db="EMBL/GenBank/DDBJ databases">
        <title>Above-ground endophytic microbial communities from plants in different locations in the United States.</title>
        <authorList>
            <person name="Frank C."/>
        </authorList>
    </citation>
    <scope>NUCLEOTIDE SEQUENCE [LARGE SCALE GENOMIC DNA]</scope>
    <source>
        <strain evidence="2 3">WW7</strain>
    </source>
</reference>
<evidence type="ECO:0000313" key="2">
    <source>
        <dbReference type="EMBL" id="NII41586.1"/>
    </source>
</evidence>
<gene>
    <name evidence="2" type="ORF">E9228_002233</name>
</gene>
<keyword evidence="3" id="KW-1185">Reference proteome</keyword>
<protein>
    <submittedName>
        <fullName evidence="2">Uncharacterized protein</fullName>
    </submittedName>
</protein>
<evidence type="ECO:0000256" key="1">
    <source>
        <dbReference type="SAM" id="MobiDB-lite"/>
    </source>
</evidence>
<feature type="region of interest" description="Disordered" evidence="1">
    <location>
        <begin position="1"/>
        <end position="40"/>
    </location>
</feature>
<name>A0ABX0TAV5_9MICO</name>
<accession>A0ABX0TAV5</accession>
<organism evidence="2 3">
    <name type="scientific">Curtobacterium salicis</name>
    <dbReference type="NCBI Taxonomy" id="1779862"/>
    <lineage>
        <taxon>Bacteria</taxon>
        <taxon>Bacillati</taxon>
        <taxon>Actinomycetota</taxon>
        <taxon>Actinomycetes</taxon>
        <taxon>Micrococcales</taxon>
        <taxon>Microbacteriaceae</taxon>
        <taxon>Curtobacterium</taxon>
    </lineage>
</organism>
<dbReference type="Proteomes" id="UP001318300">
    <property type="component" value="Unassembled WGS sequence"/>
</dbReference>